<comment type="caution">
    <text evidence="1">The sequence shown here is derived from an EMBL/GenBank/DDBJ whole genome shotgun (WGS) entry which is preliminary data.</text>
</comment>
<evidence type="ECO:0000313" key="2">
    <source>
        <dbReference type="Proteomes" id="UP000799755"/>
    </source>
</evidence>
<dbReference type="EMBL" id="MU003512">
    <property type="protein sequence ID" value="KAF2469415.1"/>
    <property type="molecule type" value="Genomic_DNA"/>
</dbReference>
<keyword evidence="2" id="KW-1185">Reference proteome</keyword>
<proteinExistence type="predicted"/>
<feature type="non-terminal residue" evidence="1">
    <location>
        <position position="51"/>
    </location>
</feature>
<reference evidence="1" key="1">
    <citation type="journal article" date="2020" name="Stud. Mycol.">
        <title>101 Dothideomycetes genomes: a test case for predicting lifestyles and emergence of pathogens.</title>
        <authorList>
            <person name="Haridas S."/>
            <person name="Albert R."/>
            <person name="Binder M."/>
            <person name="Bloem J."/>
            <person name="Labutti K."/>
            <person name="Salamov A."/>
            <person name="Andreopoulos B."/>
            <person name="Baker S."/>
            <person name="Barry K."/>
            <person name="Bills G."/>
            <person name="Bluhm B."/>
            <person name="Cannon C."/>
            <person name="Castanera R."/>
            <person name="Culley D."/>
            <person name="Daum C."/>
            <person name="Ezra D."/>
            <person name="Gonzalez J."/>
            <person name="Henrissat B."/>
            <person name="Kuo A."/>
            <person name="Liang C."/>
            <person name="Lipzen A."/>
            <person name="Lutzoni F."/>
            <person name="Magnuson J."/>
            <person name="Mondo S."/>
            <person name="Nolan M."/>
            <person name="Ohm R."/>
            <person name="Pangilinan J."/>
            <person name="Park H.-J."/>
            <person name="Ramirez L."/>
            <person name="Alfaro M."/>
            <person name="Sun H."/>
            <person name="Tritt A."/>
            <person name="Yoshinaga Y."/>
            <person name="Zwiers L.-H."/>
            <person name="Turgeon B."/>
            <person name="Goodwin S."/>
            <person name="Spatafora J."/>
            <person name="Crous P."/>
            <person name="Grigoriev I."/>
        </authorList>
    </citation>
    <scope>NUCLEOTIDE SEQUENCE</scope>
    <source>
        <strain evidence="1">ATCC 200398</strain>
    </source>
</reference>
<protein>
    <submittedName>
        <fullName evidence="1">Uncharacterized protein</fullName>
    </submittedName>
</protein>
<feature type="non-terminal residue" evidence="1">
    <location>
        <position position="1"/>
    </location>
</feature>
<name>A0ACB6QTJ1_9PLEO</name>
<evidence type="ECO:0000313" key="1">
    <source>
        <dbReference type="EMBL" id="KAF2469415.1"/>
    </source>
</evidence>
<accession>A0ACB6QTJ1</accession>
<dbReference type="Proteomes" id="UP000799755">
    <property type="component" value="Unassembled WGS sequence"/>
</dbReference>
<organism evidence="1 2">
    <name type="scientific">Lindgomyces ingoldianus</name>
    <dbReference type="NCBI Taxonomy" id="673940"/>
    <lineage>
        <taxon>Eukaryota</taxon>
        <taxon>Fungi</taxon>
        <taxon>Dikarya</taxon>
        <taxon>Ascomycota</taxon>
        <taxon>Pezizomycotina</taxon>
        <taxon>Dothideomycetes</taxon>
        <taxon>Pleosporomycetidae</taxon>
        <taxon>Pleosporales</taxon>
        <taxon>Lindgomycetaceae</taxon>
        <taxon>Lindgomyces</taxon>
    </lineage>
</organism>
<sequence>HTQGIAPDAHNVPRAIVVAFQPYPSCKLPAVKGPSNPAAAREQFMREKELA</sequence>
<gene>
    <name evidence="1" type="ORF">BDR25DRAFT_190788</name>
</gene>